<dbReference type="EMBL" id="AP023322">
    <property type="protein sequence ID" value="BCI64216.1"/>
    <property type="molecule type" value="Genomic_DNA"/>
</dbReference>
<keyword evidence="1" id="KW-0812">Transmembrane</keyword>
<name>A0A7G1HWZ3_9BACT</name>
<evidence type="ECO:0000313" key="3">
    <source>
        <dbReference type="Proteomes" id="UP000594042"/>
    </source>
</evidence>
<sequence>MPVIQILLGINWGIFFEDIFLSLSGYLTRENGKKGRKKTQKCPDNISFIWKNQTASS</sequence>
<gene>
    <name evidence="2" type="ORF">Cop2CBH44_25690</name>
</gene>
<proteinExistence type="predicted"/>
<feature type="transmembrane region" description="Helical" evidence="1">
    <location>
        <begin position="6"/>
        <end position="28"/>
    </location>
</feature>
<evidence type="ECO:0000256" key="1">
    <source>
        <dbReference type="SAM" id="Phobius"/>
    </source>
</evidence>
<keyword evidence="1" id="KW-0472">Membrane</keyword>
<dbReference type="Proteomes" id="UP000594042">
    <property type="component" value="Chromosome"/>
</dbReference>
<keyword evidence="1" id="KW-1133">Transmembrane helix</keyword>
<accession>A0A7G1HWZ3</accession>
<keyword evidence="3" id="KW-1185">Reference proteome</keyword>
<reference evidence="3" key="1">
    <citation type="submission" date="2020-07" db="EMBL/GenBank/DDBJ databases">
        <title>Complete genome sequencing of Coprobacter sp. strain 2CBH44.</title>
        <authorList>
            <person name="Sakamoto M."/>
            <person name="Murakami T."/>
            <person name="Mori H."/>
        </authorList>
    </citation>
    <scope>NUCLEOTIDE SEQUENCE [LARGE SCALE GENOMIC DNA]</scope>
    <source>
        <strain evidence="3">2CBH44</strain>
    </source>
</reference>
<evidence type="ECO:0000313" key="2">
    <source>
        <dbReference type="EMBL" id="BCI64216.1"/>
    </source>
</evidence>
<protein>
    <submittedName>
        <fullName evidence="2">Uncharacterized protein</fullName>
    </submittedName>
</protein>
<dbReference type="KEGG" id="copr:Cop2CBH44_25690"/>
<dbReference type="AlphaFoldDB" id="A0A7G1HWZ3"/>
<organism evidence="2 3">
    <name type="scientific">Coprobacter secundus subsp. similis</name>
    <dbReference type="NCBI Taxonomy" id="2751153"/>
    <lineage>
        <taxon>Bacteria</taxon>
        <taxon>Pseudomonadati</taxon>
        <taxon>Bacteroidota</taxon>
        <taxon>Bacteroidia</taxon>
        <taxon>Bacteroidales</taxon>
        <taxon>Barnesiellaceae</taxon>
        <taxon>Coprobacter</taxon>
    </lineage>
</organism>